<dbReference type="PANTHER" id="PTHR11360:SF93">
    <property type="entry name" value="MONOCARBOXYLATE TRANSPORTER 7-LIKE PROTEIN"/>
    <property type="match status" value="1"/>
</dbReference>
<dbReference type="SUPFAM" id="SSF103473">
    <property type="entry name" value="MFS general substrate transporter"/>
    <property type="match status" value="1"/>
</dbReference>
<evidence type="ECO:0000313" key="4">
    <source>
        <dbReference type="Proteomes" id="UP000606786"/>
    </source>
</evidence>
<feature type="region of interest" description="Disordered" evidence="1">
    <location>
        <begin position="179"/>
        <end position="205"/>
    </location>
</feature>
<organism evidence="3 4">
    <name type="scientific">Ceratitis capitata</name>
    <name type="common">Mediterranean fruit fly</name>
    <name type="synonym">Tephritis capitata</name>
    <dbReference type="NCBI Taxonomy" id="7213"/>
    <lineage>
        <taxon>Eukaryota</taxon>
        <taxon>Metazoa</taxon>
        <taxon>Ecdysozoa</taxon>
        <taxon>Arthropoda</taxon>
        <taxon>Hexapoda</taxon>
        <taxon>Insecta</taxon>
        <taxon>Pterygota</taxon>
        <taxon>Neoptera</taxon>
        <taxon>Endopterygota</taxon>
        <taxon>Diptera</taxon>
        <taxon>Brachycera</taxon>
        <taxon>Muscomorpha</taxon>
        <taxon>Tephritoidea</taxon>
        <taxon>Tephritidae</taxon>
        <taxon>Ceratitis</taxon>
        <taxon>Ceratitis</taxon>
    </lineage>
</organism>
<dbReference type="OrthoDB" id="6499973at2759"/>
<evidence type="ECO:0000256" key="1">
    <source>
        <dbReference type="SAM" id="MobiDB-lite"/>
    </source>
</evidence>
<keyword evidence="2" id="KW-0472">Membrane</keyword>
<keyword evidence="2" id="KW-0812">Transmembrane</keyword>
<comment type="caution">
    <text evidence="3">The sequence shown here is derived from an EMBL/GenBank/DDBJ whole genome shotgun (WGS) entry which is preliminary data.</text>
</comment>
<feature type="transmembrane region" description="Helical" evidence="2">
    <location>
        <begin position="222"/>
        <end position="247"/>
    </location>
</feature>
<evidence type="ECO:0000313" key="3">
    <source>
        <dbReference type="EMBL" id="CAD7000242.1"/>
    </source>
</evidence>
<dbReference type="InterPro" id="IPR050327">
    <property type="entry name" value="Proton-linked_MCT"/>
</dbReference>
<protein>
    <submittedName>
        <fullName evidence="3">(Mediterranean fruit fly) hypothetical protein</fullName>
    </submittedName>
</protein>
<accession>A0A811UM24</accession>
<dbReference type="InterPro" id="IPR036259">
    <property type="entry name" value="MFS_trans_sf"/>
</dbReference>
<gene>
    <name evidence="3" type="ORF">CCAP1982_LOCUS8734</name>
</gene>
<dbReference type="Proteomes" id="UP000606786">
    <property type="component" value="Unassembled WGS sequence"/>
</dbReference>
<feature type="transmembrane region" description="Helical" evidence="2">
    <location>
        <begin position="361"/>
        <end position="380"/>
    </location>
</feature>
<evidence type="ECO:0000256" key="2">
    <source>
        <dbReference type="SAM" id="Phobius"/>
    </source>
</evidence>
<sequence length="426" mass="45433">MATTAAAAATKKTVTRQQLYGSNRCLRQSSVHYPLDHSALQTSHIAGVGGSVVAAGGGTLKRQPCTLSHSRYITALQNMDLYGSYATLPSTAAAAPLDTPQRGYCARHLAAAPGSGGGAPGMGVGGGLGVSGSHTWHPSQYAAAATPCCHLYNANQAAAAAAATSCMYGGIGHTCQQQVAAPQPHPQQQQTQTQHQHQHSQQQYPRAALLHDSHKPLVPNGYYFVVLLSDGGWGWIICGIAFLIHILTTGLQLSNGLLLFYAIDHLRDSNGIGEMGWCSKLVNFYVTITICDHILSKKIDTTDGSSRWFGASTGVLFTSFATELGQIVFSYGEYVFGIAVAMVRESSTIMLGNYFKRRRQFVEMIAMSGEGVGISIFSVILREGGGNAGWRVGLQIVAGLVAVSFFMGLLYRPHHYIIHNGAPYNI</sequence>
<reference evidence="3" key="1">
    <citation type="submission" date="2020-11" db="EMBL/GenBank/DDBJ databases">
        <authorList>
            <person name="Whitehead M."/>
        </authorList>
    </citation>
    <scope>NUCLEOTIDE SEQUENCE</scope>
    <source>
        <strain evidence="3">EGII</strain>
    </source>
</reference>
<proteinExistence type="predicted"/>
<keyword evidence="4" id="KW-1185">Reference proteome</keyword>
<dbReference type="PANTHER" id="PTHR11360">
    <property type="entry name" value="MONOCARBOXYLATE TRANSPORTER"/>
    <property type="match status" value="1"/>
</dbReference>
<name>A0A811UM24_CERCA</name>
<feature type="compositionally biased region" description="Low complexity" evidence="1">
    <location>
        <begin position="179"/>
        <end position="203"/>
    </location>
</feature>
<feature type="transmembrane region" description="Helical" evidence="2">
    <location>
        <begin position="392"/>
        <end position="411"/>
    </location>
</feature>
<dbReference type="EMBL" id="CAJHJT010000012">
    <property type="protein sequence ID" value="CAD7000242.1"/>
    <property type="molecule type" value="Genomic_DNA"/>
</dbReference>
<keyword evidence="2" id="KW-1133">Transmembrane helix</keyword>
<dbReference type="AlphaFoldDB" id="A0A811UM24"/>